<sequence length="272" mass="30317">MFFQGCRPPSIFLREKAMRSLTVRFLKFLCLCVIGGIQTNAAPTEKTVVLFDGSGTNLFVSSTGSESDWRMEDGALVSTPNTRRSNNLVSRLHFRDAEIELQFLQPSDTDGNSGVFLHGLYEIQILTTKGKQKLTNHDMGAIYGLYAPLVNADQGSGKWQTLKILFHAPRRDESGQLTAEGSITAWLNGEKIHDDAKVGNQGSEYNPYAYDTTPYLAEIQRIENFKGTGPLLLQDHDCPVRFRQILVKPLDDAAYLYSPAMKNSHGLPQQND</sequence>
<feature type="domain" description="3-keto-alpha-glucoside-1,2-lyase/3-keto-2-hydroxy-glucal hydratase" evidence="1">
    <location>
        <begin position="48"/>
        <end position="248"/>
    </location>
</feature>
<dbReference type="GO" id="GO:0016787">
    <property type="term" value="F:hydrolase activity"/>
    <property type="evidence" value="ECO:0007669"/>
    <property type="project" value="InterPro"/>
</dbReference>
<dbReference type="EMBL" id="CP042913">
    <property type="protein sequence ID" value="QEG33800.1"/>
    <property type="molecule type" value="Genomic_DNA"/>
</dbReference>
<dbReference type="Pfam" id="PF06439">
    <property type="entry name" value="3keto-disac_hyd"/>
    <property type="match status" value="1"/>
</dbReference>
<keyword evidence="3" id="KW-1185">Reference proteome</keyword>
<dbReference type="Proteomes" id="UP000323917">
    <property type="component" value="Chromosome"/>
</dbReference>
<evidence type="ECO:0000313" key="2">
    <source>
        <dbReference type="EMBL" id="QEG33800.1"/>
    </source>
</evidence>
<proteinExistence type="predicted"/>
<accession>A0A5B9Q7U3</accession>
<dbReference type="KEGG" id="bgok:Pr1d_10700"/>
<name>A0A5B9Q7U3_9BACT</name>
<organism evidence="2 3">
    <name type="scientific">Bythopirellula goksoeyrii</name>
    <dbReference type="NCBI Taxonomy" id="1400387"/>
    <lineage>
        <taxon>Bacteria</taxon>
        <taxon>Pseudomonadati</taxon>
        <taxon>Planctomycetota</taxon>
        <taxon>Planctomycetia</taxon>
        <taxon>Pirellulales</taxon>
        <taxon>Lacipirellulaceae</taxon>
        <taxon>Bythopirellula</taxon>
    </lineage>
</organism>
<dbReference type="Gene3D" id="2.60.120.560">
    <property type="entry name" value="Exo-inulinase, domain 1"/>
    <property type="match status" value="1"/>
</dbReference>
<evidence type="ECO:0000313" key="3">
    <source>
        <dbReference type="Proteomes" id="UP000323917"/>
    </source>
</evidence>
<reference evidence="2 3" key="1">
    <citation type="submission" date="2019-08" db="EMBL/GenBank/DDBJ databases">
        <title>Deep-cultivation of Planctomycetes and their phenomic and genomic characterization uncovers novel biology.</title>
        <authorList>
            <person name="Wiegand S."/>
            <person name="Jogler M."/>
            <person name="Boedeker C."/>
            <person name="Pinto D."/>
            <person name="Vollmers J."/>
            <person name="Rivas-Marin E."/>
            <person name="Kohn T."/>
            <person name="Peeters S.H."/>
            <person name="Heuer A."/>
            <person name="Rast P."/>
            <person name="Oberbeckmann S."/>
            <person name="Bunk B."/>
            <person name="Jeske O."/>
            <person name="Meyerdierks A."/>
            <person name="Storesund J.E."/>
            <person name="Kallscheuer N."/>
            <person name="Luecker S."/>
            <person name="Lage O.M."/>
            <person name="Pohl T."/>
            <person name="Merkel B.J."/>
            <person name="Hornburger P."/>
            <person name="Mueller R.-W."/>
            <person name="Bruemmer F."/>
            <person name="Labrenz M."/>
            <person name="Spormann A.M."/>
            <person name="Op den Camp H."/>
            <person name="Overmann J."/>
            <person name="Amann R."/>
            <person name="Jetten M.S.M."/>
            <person name="Mascher T."/>
            <person name="Medema M.H."/>
            <person name="Devos D.P."/>
            <person name="Kaster A.-K."/>
            <person name="Ovreas L."/>
            <person name="Rohde M."/>
            <person name="Galperin M.Y."/>
            <person name="Jogler C."/>
        </authorList>
    </citation>
    <scope>NUCLEOTIDE SEQUENCE [LARGE SCALE GENOMIC DNA]</scope>
    <source>
        <strain evidence="2 3">Pr1d</strain>
    </source>
</reference>
<dbReference type="OrthoDB" id="176168at2"/>
<dbReference type="AlphaFoldDB" id="A0A5B9Q7U3"/>
<protein>
    <recommendedName>
        <fullName evidence="1">3-keto-alpha-glucoside-1,2-lyase/3-keto-2-hydroxy-glucal hydratase domain-containing protein</fullName>
    </recommendedName>
</protein>
<evidence type="ECO:0000259" key="1">
    <source>
        <dbReference type="Pfam" id="PF06439"/>
    </source>
</evidence>
<gene>
    <name evidence="2" type="ORF">Pr1d_10700</name>
</gene>
<dbReference type="InterPro" id="IPR010496">
    <property type="entry name" value="AL/BT2_dom"/>
</dbReference>